<keyword evidence="3" id="KW-1185">Reference proteome</keyword>
<proteinExistence type="predicted"/>
<accession>A0ABP6TQ39</accession>
<dbReference type="Proteomes" id="UP001501455">
    <property type="component" value="Unassembled WGS sequence"/>
</dbReference>
<comment type="caution">
    <text evidence="2">The sequence shown here is derived from an EMBL/GenBank/DDBJ whole genome shotgun (WGS) entry which is preliminary data.</text>
</comment>
<dbReference type="EMBL" id="BAAAXF010000033">
    <property type="protein sequence ID" value="GAA3497422.1"/>
    <property type="molecule type" value="Genomic_DNA"/>
</dbReference>
<organism evidence="2 3">
    <name type="scientific">Streptomyces prasinosporus</name>
    <dbReference type="NCBI Taxonomy" id="68256"/>
    <lineage>
        <taxon>Bacteria</taxon>
        <taxon>Bacillati</taxon>
        <taxon>Actinomycetota</taxon>
        <taxon>Actinomycetes</taxon>
        <taxon>Kitasatosporales</taxon>
        <taxon>Streptomycetaceae</taxon>
        <taxon>Streptomyces</taxon>
        <taxon>Streptomyces albogriseolus group</taxon>
    </lineage>
</organism>
<feature type="region of interest" description="Disordered" evidence="1">
    <location>
        <begin position="1"/>
        <end position="54"/>
    </location>
</feature>
<feature type="compositionally biased region" description="Gly residues" evidence="1">
    <location>
        <begin position="1"/>
        <end position="11"/>
    </location>
</feature>
<gene>
    <name evidence="2" type="ORF">GCM10019016_045250</name>
</gene>
<name>A0ABP6TQ39_9ACTN</name>
<evidence type="ECO:0000313" key="2">
    <source>
        <dbReference type="EMBL" id="GAA3497422.1"/>
    </source>
</evidence>
<evidence type="ECO:0000256" key="1">
    <source>
        <dbReference type="SAM" id="MobiDB-lite"/>
    </source>
</evidence>
<protein>
    <submittedName>
        <fullName evidence="2">Uncharacterized protein</fullName>
    </submittedName>
</protein>
<sequence>MEGSGGEAGGKWGDEGPGRSPLPTGSLACGSGRGGGTPPSCAFDARAAVPDPMR</sequence>
<reference evidence="3" key="1">
    <citation type="journal article" date="2019" name="Int. J. Syst. Evol. Microbiol.">
        <title>The Global Catalogue of Microorganisms (GCM) 10K type strain sequencing project: providing services to taxonomists for standard genome sequencing and annotation.</title>
        <authorList>
            <consortium name="The Broad Institute Genomics Platform"/>
            <consortium name="The Broad Institute Genome Sequencing Center for Infectious Disease"/>
            <person name="Wu L."/>
            <person name="Ma J."/>
        </authorList>
    </citation>
    <scope>NUCLEOTIDE SEQUENCE [LARGE SCALE GENOMIC DNA]</scope>
    <source>
        <strain evidence="3">JCM 4816</strain>
    </source>
</reference>
<evidence type="ECO:0000313" key="3">
    <source>
        <dbReference type="Proteomes" id="UP001501455"/>
    </source>
</evidence>